<dbReference type="SUPFAM" id="SSF51182">
    <property type="entry name" value="RmlC-like cupins"/>
    <property type="match status" value="1"/>
</dbReference>
<reference evidence="3 4" key="1">
    <citation type="journal article" date="2010" name="Plant Cell">
        <title>The Chlorella variabilis NC64A genome reveals adaptation to photosymbiosis, coevolution with viruses, and cryptic sex.</title>
        <authorList>
            <person name="Blanc G."/>
            <person name="Duncan G."/>
            <person name="Agarkova I."/>
            <person name="Borodovsky M."/>
            <person name="Gurnon J."/>
            <person name="Kuo A."/>
            <person name="Lindquist E."/>
            <person name="Lucas S."/>
            <person name="Pangilinan J."/>
            <person name="Polle J."/>
            <person name="Salamov A."/>
            <person name="Terry A."/>
            <person name="Yamada T."/>
            <person name="Dunigan D.D."/>
            <person name="Grigoriev I.V."/>
            <person name="Claverie J.M."/>
            <person name="Van Etten J.L."/>
        </authorList>
    </citation>
    <scope>NUCLEOTIDE SEQUENCE [LARGE SCALE GENOMIC DNA]</scope>
    <source>
        <strain evidence="3 4">NC64A</strain>
    </source>
</reference>
<dbReference type="OrthoDB" id="516861at2759"/>
<dbReference type="InterPro" id="IPR014710">
    <property type="entry name" value="RmlC-like_jellyroll"/>
</dbReference>
<protein>
    <recommendedName>
        <fullName evidence="2">Cupin type-1 domain-containing protein</fullName>
    </recommendedName>
</protein>
<keyword evidence="4" id="KW-1185">Reference proteome</keyword>
<dbReference type="InterPro" id="IPR006045">
    <property type="entry name" value="Cupin_1"/>
</dbReference>
<dbReference type="Gene3D" id="2.60.120.10">
    <property type="entry name" value="Jelly Rolls"/>
    <property type="match status" value="1"/>
</dbReference>
<name>E1Z5H1_CHLVA</name>
<keyword evidence="1" id="KW-0732">Signal</keyword>
<feature type="signal peptide" evidence="1">
    <location>
        <begin position="1"/>
        <end position="29"/>
    </location>
</feature>
<organism evidence="4">
    <name type="scientific">Chlorella variabilis</name>
    <name type="common">Green alga</name>
    <dbReference type="NCBI Taxonomy" id="554065"/>
    <lineage>
        <taxon>Eukaryota</taxon>
        <taxon>Viridiplantae</taxon>
        <taxon>Chlorophyta</taxon>
        <taxon>core chlorophytes</taxon>
        <taxon>Trebouxiophyceae</taxon>
        <taxon>Chlorellales</taxon>
        <taxon>Chlorellaceae</taxon>
        <taxon>Chlorella clade</taxon>
        <taxon>Chlorella</taxon>
    </lineage>
</organism>
<dbReference type="Pfam" id="PF00190">
    <property type="entry name" value="Cupin_1"/>
    <property type="match status" value="1"/>
</dbReference>
<dbReference type="InParanoid" id="E1Z5H1"/>
<dbReference type="InterPro" id="IPR011051">
    <property type="entry name" value="RmlC_Cupin_sf"/>
</dbReference>
<dbReference type="EMBL" id="GL433837">
    <property type="protein sequence ID" value="EFN58469.1"/>
    <property type="molecule type" value="Genomic_DNA"/>
</dbReference>
<feature type="chain" id="PRO_5003155651" description="Cupin type-1 domain-containing protein" evidence="1">
    <location>
        <begin position="30"/>
        <end position="219"/>
    </location>
</feature>
<dbReference type="Proteomes" id="UP000008141">
    <property type="component" value="Unassembled WGS sequence"/>
</dbReference>
<feature type="domain" description="Cupin type-1" evidence="2">
    <location>
        <begin position="91"/>
        <end position="169"/>
    </location>
</feature>
<evidence type="ECO:0000313" key="4">
    <source>
        <dbReference type="Proteomes" id="UP000008141"/>
    </source>
</evidence>
<evidence type="ECO:0000259" key="2">
    <source>
        <dbReference type="Pfam" id="PF00190"/>
    </source>
</evidence>
<proteinExistence type="predicted"/>
<dbReference type="GeneID" id="17358303"/>
<dbReference type="KEGG" id="cvr:CHLNCDRAFT_140481"/>
<evidence type="ECO:0000256" key="1">
    <source>
        <dbReference type="SAM" id="SignalP"/>
    </source>
</evidence>
<accession>E1Z5H1</accession>
<sequence length="219" mass="22635">MPRSATSLLLTSGLAIIALLLVSAPSARAGAVFEVREEVITDPANFRFQFGVGTNQAQDFPGAGSIKRSGGAGAGAVFKSSAIPLALFTLNRCTAVAVHVHPNSAETLFVTQGKIRIYQFRGEEDQANVRVTDISANQAGYIQQGAYHFVENISSGTTKFLQIFDHPQGGAVFAAPALVALRNAGGNAAAIVNSAFSSNVLGAGVTAKGAIINVAGCNW</sequence>
<evidence type="ECO:0000313" key="3">
    <source>
        <dbReference type="EMBL" id="EFN58469.1"/>
    </source>
</evidence>
<dbReference type="RefSeq" id="XP_005850571.1">
    <property type="nucleotide sequence ID" value="XM_005850509.1"/>
</dbReference>
<gene>
    <name evidence="3" type="ORF">CHLNCDRAFT_140481</name>
</gene>
<dbReference type="AlphaFoldDB" id="E1Z5H1"/>